<feature type="compositionally biased region" description="Basic and acidic residues" evidence="1">
    <location>
        <begin position="71"/>
        <end position="107"/>
    </location>
</feature>
<gene>
    <name evidence="2" type="ORF">Gogos_021482</name>
</gene>
<dbReference type="AlphaFoldDB" id="A0A7J9D3I3"/>
<proteinExistence type="predicted"/>
<comment type="caution">
    <text evidence="2">The sequence shown here is derived from an EMBL/GenBank/DDBJ whole genome shotgun (WGS) entry which is preliminary data.</text>
</comment>
<name>A0A7J9D3I3_GOSGO</name>
<accession>A0A7J9D3I3</accession>
<sequence>MQNGPATQLGSFPSAWIHRTYFSELKKALEDYQSNIPDPKEWSQDYPWFCSSAKENTPARTDSQERTSPMDVERNSDSSHDSLEQKLEQLETKRYRAKEEKAKKNEELNLTSDISTDYESN</sequence>
<dbReference type="Proteomes" id="UP000593579">
    <property type="component" value="Unassembled WGS sequence"/>
</dbReference>
<keyword evidence="3" id="KW-1185">Reference proteome</keyword>
<feature type="region of interest" description="Disordered" evidence="1">
    <location>
        <begin position="53"/>
        <end position="121"/>
    </location>
</feature>
<dbReference type="OrthoDB" id="982559at2759"/>
<evidence type="ECO:0000313" key="2">
    <source>
        <dbReference type="EMBL" id="MBA0755297.1"/>
    </source>
</evidence>
<feature type="compositionally biased region" description="Polar residues" evidence="1">
    <location>
        <begin position="112"/>
        <end position="121"/>
    </location>
</feature>
<evidence type="ECO:0000313" key="3">
    <source>
        <dbReference type="Proteomes" id="UP000593579"/>
    </source>
</evidence>
<evidence type="ECO:0000256" key="1">
    <source>
        <dbReference type="SAM" id="MobiDB-lite"/>
    </source>
</evidence>
<protein>
    <submittedName>
        <fullName evidence="2">Uncharacterized protein</fullName>
    </submittedName>
</protein>
<dbReference type="EMBL" id="JABEZY010268854">
    <property type="protein sequence ID" value="MBA0755297.1"/>
    <property type="molecule type" value="Genomic_DNA"/>
</dbReference>
<organism evidence="2 3">
    <name type="scientific">Gossypium gossypioides</name>
    <name type="common">Mexican cotton</name>
    <name type="synonym">Selera gossypioides</name>
    <dbReference type="NCBI Taxonomy" id="34282"/>
    <lineage>
        <taxon>Eukaryota</taxon>
        <taxon>Viridiplantae</taxon>
        <taxon>Streptophyta</taxon>
        <taxon>Embryophyta</taxon>
        <taxon>Tracheophyta</taxon>
        <taxon>Spermatophyta</taxon>
        <taxon>Magnoliopsida</taxon>
        <taxon>eudicotyledons</taxon>
        <taxon>Gunneridae</taxon>
        <taxon>Pentapetalae</taxon>
        <taxon>rosids</taxon>
        <taxon>malvids</taxon>
        <taxon>Malvales</taxon>
        <taxon>Malvaceae</taxon>
        <taxon>Malvoideae</taxon>
        <taxon>Gossypium</taxon>
    </lineage>
</organism>
<reference evidence="2 3" key="1">
    <citation type="journal article" date="2019" name="Genome Biol. Evol.">
        <title>Insights into the evolution of the New World diploid cottons (Gossypium, subgenus Houzingenia) based on genome sequencing.</title>
        <authorList>
            <person name="Grover C.E."/>
            <person name="Arick M.A. 2nd"/>
            <person name="Thrash A."/>
            <person name="Conover J.L."/>
            <person name="Sanders W.S."/>
            <person name="Peterson D.G."/>
            <person name="Frelichowski J.E."/>
            <person name="Scheffler J.A."/>
            <person name="Scheffler B.E."/>
            <person name="Wendel J.F."/>
        </authorList>
    </citation>
    <scope>NUCLEOTIDE SEQUENCE [LARGE SCALE GENOMIC DNA]</scope>
    <source>
        <strain evidence="2">5</strain>
        <tissue evidence="2">Leaf</tissue>
    </source>
</reference>